<dbReference type="OrthoDB" id="3214389at2"/>
<evidence type="ECO:0000256" key="1">
    <source>
        <dbReference type="SAM" id="MobiDB-lite"/>
    </source>
</evidence>
<dbReference type="Pfam" id="PF21853">
    <property type="entry name" value="DUF6912"/>
    <property type="match status" value="1"/>
</dbReference>
<reference evidence="2 3" key="1">
    <citation type="submission" date="2016-10" db="EMBL/GenBank/DDBJ databases">
        <authorList>
            <person name="de Groot N.N."/>
        </authorList>
    </citation>
    <scope>NUCLEOTIDE SEQUENCE [LARGE SCALE GENOMIC DNA]</scope>
    <source>
        <strain evidence="2 3">DSM 44215</strain>
    </source>
</reference>
<dbReference type="Proteomes" id="UP000183180">
    <property type="component" value="Unassembled WGS sequence"/>
</dbReference>
<dbReference type="AlphaFoldDB" id="A0A1H2LV54"/>
<feature type="region of interest" description="Disordered" evidence="1">
    <location>
        <begin position="72"/>
        <end position="93"/>
    </location>
</feature>
<dbReference type="RefSeq" id="WP_074854197.1">
    <property type="nucleotide sequence ID" value="NZ_FNLM01000036.1"/>
</dbReference>
<protein>
    <submittedName>
        <fullName evidence="2">Uncharacterized protein</fullName>
    </submittedName>
</protein>
<evidence type="ECO:0000313" key="3">
    <source>
        <dbReference type="Proteomes" id="UP000183180"/>
    </source>
</evidence>
<name>A0A1H2LV54_9ACTN</name>
<dbReference type="STRING" id="158898.SAMN04488548_136914"/>
<proteinExistence type="predicted"/>
<organism evidence="2 3">
    <name type="scientific">Gordonia westfalica</name>
    <dbReference type="NCBI Taxonomy" id="158898"/>
    <lineage>
        <taxon>Bacteria</taxon>
        <taxon>Bacillati</taxon>
        <taxon>Actinomycetota</taxon>
        <taxon>Actinomycetes</taxon>
        <taxon>Mycobacteriales</taxon>
        <taxon>Gordoniaceae</taxon>
        <taxon>Gordonia</taxon>
    </lineage>
</organism>
<evidence type="ECO:0000313" key="2">
    <source>
        <dbReference type="EMBL" id="SDU84900.1"/>
    </source>
</evidence>
<sequence>MRVYLPATLAMLMQLNSDGEFRPIGGTGFALTPALREAFVSGDDEELSEVAMREAARASLRLLAGEAPEADDAAAERDLAADEAVTKPGDTPRLPPRRVVVAADVEDVKLRPDLDDAVVKVARPIPLSAVASVHVDVKEAEDKVRAAVVVIDAADLGDLDAELAVGDVEDFDLAWYATQELPFLLELL</sequence>
<gene>
    <name evidence="2" type="ORF">SAMN04488548_136914</name>
</gene>
<dbReference type="InterPro" id="IPR054206">
    <property type="entry name" value="DUF6912"/>
</dbReference>
<dbReference type="EMBL" id="FNLM01000036">
    <property type="protein sequence ID" value="SDU84900.1"/>
    <property type="molecule type" value="Genomic_DNA"/>
</dbReference>
<accession>A0A1H2LV54</accession>